<accession>A0A1B6FAI8</accession>
<dbReference type="GO" id="GO:0003925">
    <property type="term" value="F:G protein activity"/>
    <property type="evidence" value="ECO:0007669"/>
    <property type="project" value="UniProtKB-EC"/>
</dbReference>
<comment type="similarity">
    <text evidence="4">Belongs to the small GTPase superfamily. Rab family.</text>
</comment>
<dbReference type="GO" id="GO:0015031">
    <property type="term" value="P:protein transport"/>
    <property type="evidence" value="ECO:0007669"/>
    <property type="project" value="UniProtKB-KW"/>
</dbReference>
<dbReference type="GO" id="GO:0005764">
    <property type="term" value="C:lysosome"/>
    <property type="evidence" value="ECO:0007669"/>
    <property type="project" value="TreeGrafter"/>
</dbReference>
<evidence type="ECO:0000256" key="16">
    <source>
        <dbReference type="ARBA" id="ARBA00023329"/>
    </source>
</evidence>
<dbReference type="GO" id="GO:0005770">
    <property type="term" value="C:late endosome"/>
    <property type="evidence" value="ECO:0007669"/>
    <property type="project" value="TreeGrafter"/>
</dbReference>
<gene>
    <name evidence="18" type="ORF">g.9701</name>
</gene>
<keyword evidence="11" id="KW-0653">Protein transport</keyword>
<reference evidence="18" key="1">
    <citation type="submission" date="2015-11" db="EMBL/GenBank/DDBJ databases">
        <title>De novo transcriptome assembly of four potential Pierce s Disease insect vectors from Arizona vineyards.</title>
        <authorList>
            <person name="Tassone E.E."/>
        </authorList>
    </citation>
    <scope>NUCLEOTIDE SEQUENCE</scope>
</reference>
<comment type="catalytic activity">
    <reaction evidence="17">
        <text>GTP + H2O = GDP + phosphate + H(+)</text>
        <dbReference type="Rhea" id="RHEA:19669"/>
        <dbReference type="ChEBI" id="CHEBI:15377"/>
        <dbReference type="ChEBI" id="CHEBI:15378"/>
        <dbReference type="ChEBI" id="CHEBI:37565"/>
        <dbReference type="ChEBI" id="CHEBI:43474"/>
        <dbReference type="ChEBI" id="CHEBI:58189"/>
        <dbReference type="EC" id="3.6.5.2"/>
    </reaction>
    <physiologicalReaction direction="left-to-right" evidence="17">
        <dbReference type="Rhea" id="RHEA:19670"/>
    </physiologicalReaction>
</comment>
<keyword evidence="14" id="KW-0449">Lipoprotein</keyword>
<dbReference type="Pfam" id="PF00071">
    <property type="entry name" value="Ras"/>
    <property type="match status" value="1"/>
</dbReference>
<protein>
    <recommendedName>
        <fullName evidence="5">small monomeric GTPase</fullName>
        <ecNumber evidence="5">3.6.5.2</ecNumber>
    </recommendedName>
</protein>
<dbReference type="InterPro" id="IPR005225">
    <property type="entry name" value="Small_GTP-bd"/>
</dbReference>
<dbReference type="SMART" id="SM00173">
    <property type="entry name" value="RAS"/>
    <property type="match status" value="1"/>
</dbReference>
<evidence type="ECO:0000256" key="13">
    <source>
        <dbReference type="ARBA" id="ARBA00023136"/>
    </source>
</evidence>
<comment type="cofactor">
    <cofactor evidence="1">
        <name>Mg(2+)</name>
        <dbReference type="ChEBI" id="CHEBI:18420"/>
    </cofactor>
</comment>
<dbReference type="EC" id="3.6.5.2" evidence="5"/>
<keyword evidence="13" id="KW-0472">Membrane</keyword>
<evidence type="ECO:0000256" key="11">
    <source>
        <dbReference type="ARBA" id="ARBA00022927"/>
    </source>
</evidence>
<dbReference type="GO" id="GO:0005886">
    <property type="term" value="C:plasma membrane"/>
    <property type="evidence" value="ECO:0007669"/>
    <property type="project" value="UniProtKB-SubCell"/>
</dbReference>
<dbReference type="AlphaFoldDB" id="A0A1B6FAI8"/>
<keyword evidence="9" id="KW-0547">Nucleotide-binding</keyword>
<dbReference type="GO" id="GO:0030670">
    <property type="term" value="C:phagocytic vesicle membrane"/>
    <property type="evidence" value="ECO:0007669"/>
    <property type="project" value="UniProtKB-SubCell"/>
</dbReference>
<dbReference type="SMART" id="SM00176">
    <property type="entry name" value="RAN"/>
    <property type="match status" value="1"/>
</dbReference>
<comment type="subcellular location">
    <subcellularLocation>
        <location evidence="2">Cell membrane</location>
        <topology evidence="2">Lipid-anchor</topology>
    </subcellularLocation>
    <subcellularLocation>
        <location evidence="3">Cytoplasmic vesicle</location>
        <location evidence="3">Phagosome membrane</location>
        <topology evidence="3">Lipid-anchor</topology>
        <orientation evidence="3">Cytoplasmic side</orientation>
    </subcellularLocation>
</comment>
<name>A0A1B6FAI8_9HEMI</name>
<keyword evidence="15" id="KW-0636">Prenylation</keyword>
<keyword evidence="8" id="KW-0597">Phosphoprotein</keyword>
<evidence type="ECO:0000256" key="7">
    <source>
        <dbReference type="ARBA" id="ARBA00022475"/>
    </source>
</evidence>
<dbReference type="PROSITE" id="PS51420">
    <property type="entry name" value="RHO"/>
    <property type="match status" value="1"/>
</dbReference>
<dbReference type="GO" id="GO:0042147">
    <property type="term" value="P:retrograde transport, endosome to Golgi"/>
    <property type="evidence" value="ECO:0007669"/>
    <property type="project" value="TreeGrafter"/>
</dbReference>
<dbReference type="FunFam" id="3.40.50.300:FF:000360">
    <property type="entry name" value="RAB9B, member RAS oncogene family"/>
    <property type="match status" value="1"/>
</dbReference>
<keyword evidence="6" id="KW-0813">Transport</keyword>
<dbReference type="GO" id="GO:0005525">
    <property type="term" value="F:GTP binding"/>
    <property type="evidence" value="ECO:0007669"/>
    <property type="project" value="UniProtKB-KW"/>
</dbReference>
<evidence type="ECO:0000256" key="10">
    <source>
        <dbReference type="ARBA" id="ARBA00022801"/>
    </source>
</evidence>
<organism evidence="18">
    <name type="scientific">Cuerna arida</name>
    <dbReference type="NCBI Taxonomy" id="1464854"/>
    <lineage>
        <taxon>Eukaryota</taxon>
        <taxon>Metazoa</taxon>
        <taxon>Ecdysozoa</taxon>
        <taxon>Arthropoda</taxon>
        <taxon>Hexapoda</taxon>
        <taxon>Insecta</taxon>
        <taxon>Pterygota</taxon>
        <taxon>Neoptera</taxon>
        <taxon>Paraneoptera</taxon>
        <taxon>Hemiptera</taxon>
        <taxon>Auchenorrhyncha</taxon>
        <taxon>Membracoidea</taxon>
        <taxon>Cicadellidae</taxon>
        <taxon>Cicadellinae</taxon>
        <taxon>Proconiini</taxon>
        <taxon>Cuerna</taxon>
    </lineage>
</organism>
<dbReference type="EMBL" id="GECZ01022519">
    <property type="protein sequence ID" value="JAS47250.1"/>
    <property type="molecule type" value="Transcribed_RNA"/>
</dbReference>
<dbReference type="InterPro" id="IPR027417">
    <property type="entry name" value="P-loop_NTPase"/>
</dbReference>
<evidence type="ECO:0000256" key="15">
    <source>
        <dbReference type="ARBA" id="ARBA00023289"/>
    </source>
</evidence>
<dbReference type="SMART" id="SM00175">
    <property type="entry name" value="RAB"/>
    <property type="match status" value="1"/>
</dbReference>
<evidence type="ECO:0000256" key="9">
    <source>
        <dbReference type="ARBA" id="ARBA00022741"/>
    </source>
</evidence>
<dbReference type="NCBIfam" id="TIGR00231">
    <property type="entry name" value="small_GTP"/>
    <property type="match status" value="1"/>
</dbReference>
<sequence length="215" mass="24576">MSASNTHRKNILLKVVILGDGGVGKSCLMNRFVSNNFDSHSFHTVGVEFFNKDIEVNGEWYTLQLWDTAGQERFRSLRTPFYRGTDICMLTYAVDDKTSFNNLLMWRNEFLTYSGIKDVKRYPFLVVGSKVDLASEKREVEEAEIRSWCEENGEVPMIETSAKDAINVDTAFAMAVERWNKLEEFLEKSNNYCGDTVDLRNHHGAKVNKKAGCCT</sequence>
<dbReference type="GO" id="GO:0005829">
    <property type="term" value="C:cytosol"/>
    <property type="evidence" value="ECO:0007669"/>
    <property type="project" value="GOC"/>
</dbReference>
<keyword evidence="16" id="KW-0968">Cytoplasmic vesicle</keyword>
<evidence type="ECO:0000256" key="14">
    <source>
        <dbReference type="ARBA" id="ARBA00023288"/>
    </source>
</evidence>
<evidence type="ECO:0000256" key="1">
    <source>
        <dbReference type="ARBA" id="ARBA00001946"/>
    </source>
</evidence>
<evidence type="ECO:0000256" key="8">
    <source>
        <dbReference type="ARBA" id="ARBA00022553"/>
    </source>
</evidence>
<dbReference type="InterPro" id="IPR001806">
    <property type="entry name" value="Small_GTPase"/>
</dbReference>
<proteinExistence type="inferred from homology"/>
<dbReference type="PROSITE" id="PS51421">
    <property type="entry name" value="RAS"/>
    <property type="match status" value="1"/>
</dbReference>
<evidence type="ECO:0000256" key="2">
    <source>
        <dbReference type="ARBA" id="ARBA00004193"/>
    </source>
</evidence>
<evidence type="ECO:0000256" key="6">
    <source>
        <dbReference type="ARBA" id="ARBA00022448"/>
    </source>
</evidence>
<evidence type="ECO:0000256" key="12">
    <source>
        <dbReference type="ARBA" id="ARBA00023134"/>
    </source>
</evidence>
<keyword evidence="12" id="KW-0342">GTP-binding</keyword>
<dbReference type="SMART" id="SM00174">
    <property type="entry name" value="RHO"/>
    <property type="match status" value="1"/>
</dbReference>
<dbReference type="PANTHER" id="PTHR47981">
    <property type="entry name" value="RAB FAMILY"/>
    <property type="match status" value="1"/>
</dbReference>
<dbReference type="Gene3D" id="3.40.50.300">
    <property type="entry name" value="P-loop containing nucleotide triphosphate hydrolases"/>
    <property type="match status" value="1"/>
</dbReference>
<dbReference type="PROSITE" id="PS51419">
    <property type="entry name" value="RAB"/>
    <property type="match status" value="1"/>
</dbReference>
<evidence type="ECO:0000256" key="3">
    <source>
        <dbReference type="ARBA" id="ARBA00004616"/>
    </source>
</evidence>
<dbReference type="PRINTS" id="PR00449">
    <property type="entry name" value="RASTRNSFRMNG"/>
</dbReference>
<keyword evidence="10" id="KW-0378">Hydrolase</keyword>
<dbReference type="SUPFAM" id="SSF52540">
    <property type="entry name" value="P-loop containing nucleoside triphosphate hydrolases"/>
    <property type="match status" value="1"/>
</dbReference>
<evidence type="ECO:0000313" key="18">
    <source>
        <dbReference type="EMBL" id="JAS47250.1"/>
    </source>
</evidence>
<keyword evidence="7" id="KW-1003">Cell membrane</keyword>
<evidence type="ECO:0000256" key="5">
    <source>
        <dbReference type="ARBA" id="ARBA00011984"/>
    </source>
</evidence>
<evidence type="ECO:0000256" key="17">
    <source>
        <dbReference type="ARBA" id="ARBA00047660"/>
    </source>
</evidence>
<evidence type="ECO:0000256" key="4">
    <source>
        <dbReference type="ARBA" id="ARBA00006270"/>
    </source>
</evidence>
<dbReference type="PANTHER" id="PTHR47981:SF1">
    <property type="entry name" value="RE17845P"/>
    <property type="match status" value="1"/>
</dbReference>